<evidence type="ECO:0000313" key="3">
    <source>
        <dbReference type="Proteomes" id="UP001289374"/>
    </source>
</evidence>
<organism evidence="2 3">
    <name type="scientific">Sesamum angolense</name>
    <dbReference type="NCBI Taxonomy" id="2727404"/>
    <lineage>
        <taxon>Eukaryota</taxon>
        <taxon>Viridiplantae</taxon>
        <taxon>Streptophyta</taxon>
        <taxon>Embryophyta</taxon>
        <taxon>Tracheophyta</taxon>
        <taxon>Spermatophyta</taxon>
        <taxon>Magnoliopsida</taxon>
        <taxon>eudicotyledons</taxon>
        <taxon>Gunneridae</taxon>
        <taxon>Pentapetalae</taxon>
        <taxon>asterids</taxon>
        <taxon>lamiids</taxon>
        <taxon>Lamiales</taxon>
        <taxon>Pedaliaceae</taxon>
        <taxon>Sesamum</taxon>
    </lineage>
</organism>
<feature type="chain" id="PRO_5042113149" evidence="1">
    <location>
        <begin position="17"/>
        <end position="127"/>
    </location>
</feature>
<proteinExistence type="predicted"/>
<protein>
    <submittedName>
        <fullName evidence="2">Uncharacterized protein</fullName>
    </submittedName>
</protein>
<keyword evidence="3" id="KW-1185">Reference proteome</keyword>
<sequence>MPCFSVIGVLLIGVLPIFDFSEFEYFECDSTAALKAPPPRVIVNLQVSIPCLKTATKAELNYEAKCNPSGLLFLDVRGCVDVSNSAIRVDPNFVSTRIQKSIKQMDDLLQKYPMSELENESVSDIMD</sequence>
<name>A0AAE2BK17_9LAMI</name>
<dbReference type="EMBL" id="JACGWL010000014">
    <property type="protein sequence ID" value="KAK4388250.1"/>
    <property type="molecule type" value="Genomic_DNA"/>
</dbReference>
<accession>A0AAE2BK17</accession>
<evidence type="ECO:0000313" key="2">
    <source>
        <dbReference type="EMBL" id="KAK4388250.1"/>
    </source>
</evidence>
<reference evidence="2" key="1">
    <citation type="submission" date="2020-06" db="EMBL/GenBank/DDBJ databases">
        <authorList>
            <person name="Li T."/>
            <person name="Hu X."/>
            <person name="Zhang T."/>
            <person name="Song X."/>
            <person name="Zhang H."/>
            <person name="Dai N."/>
            <person name="Sheng W."/>
            <person name="Hou X."/>
            <person name="Wei L."/>
        </authorList>
    </citation>
    <scope>NUCLEOTIDE SEQUENCE</scope>
    <source>
        <strain evidence="2">K16</strain>
        <tissue evidence="2">Leaf</tissue>
    </source>
</reference>
<keyword evidence="1" id="KW-0732">Signal</keyword>
<gene>
    <name evidence="2" type="ORF">Sango_2431600</name>
</gene>
<comment type="caution">
    <text evidence="2">The sequence shown here is derived from an EMBL/GenBank/DDBJ whole genome shotgun (WGS) entry which is preliminary data.</text>
</comment>
<evidence type="ECO:0000256" key="1">
    <source>
        <dbReference type="SAM" id="SignalP"/>
    </source>
</evidence>
<dbReference type="Proteomes" id="UP001289374">
    <property type="component" value="Unassembled WGS sequence"/>
</dbReference>
<reference evidence="2" key="2">
    <citation type="journal article" date="2024" name="Plant">
        <title>Genomic evolution and insights into agronomic trait innovations of Sesamum species.</title>
        <authorList>
            <person name="Miao H."/>
            <person name="Wang L."/>
            <person name="Qu L."/>
            <person name="Liu H."/>
            <person name="Sun Y."/>
            <person name="Le M."/>
            <person name="Wang Q."/>
            <person name="Wei S."/>
            <person name="Zheng Y."/>
            <person name="Lin W."/>
            <person name="Duan Y."/>
            <person name="Cao H."/>
            <person name="Xiong S."/>
            <person name="Wang X."/>
            <person name="Wei L."/>
            <person name="Li C."/>
            <person name="Ma Q."/>
            <person name="Ju M."/>
            <person name="Zhao R."/>
            <person name="Li G."/>
            <person name="Mu C."/>
            <person name="Tian Q."/>
            <person name="Mei H."/>
            <person name="Zhang T."/>
            <person name="Gao T."/>
            <person name="Zhang H."/>
        </authorList>
    </citation>
    <scope>NUCLEOTIDE SEQUENCE</scope>
    <source>
        <strain evidence="2">K16</strain>
    </source>
</reference>
<dbReference type="AlphaFoldDB" id="A0AAE2BK17"/>
<feature type="signal peptide" evidence="1">
    <location>
        <begin position="1"/>
        <end position="16"/>
    </location>
</feature>